<dbReference type="Proteomes" id="UP001153332">
    <property type="component" value="Unassembled WGS sequence"/>
</dbReference>
<accession>A0ACC2JMY6</accession>
<gene>
    <name evidence="1" type="ORF">O1611_g5010</name>
</gene>
<proteinExistence type="predicted"/>
<protein>
    <submittedName>
        <fullName evidence="1">Uncharacterized protein</fullName>
    </submittedName>
</protein>
<name>A0ACC2JMY6_9PEZI</name>
<dbReference type="EMBL" id="JAPUUL010001011">
    <property type="protein sequence ID" value="KAJ8128623.1"/>
    <property type="molecule type" value="Genomic_DNA"/>
</dbReference>
<evidence type="ECO:0000313" key="1">
    <source>
        <dbReference type="EMBL" id="KAJ8128623.1"/>
    </source>
</evidence>
<organism evidence="1 2">
    <name type="scientific">Lasiodiplodia mahajangana</name>
    <dbReference type="NCBI Taxonomy" id="1108764"/>
    <lineage>
        <taxon>Eukaryota</taxon>
        <taxon>Fungi</taxon>
        <taxon>Dikarya</taxon>
        <taxon>Ascomycota</taxon>
        <taxon>Pezizomycotina</taxon>
        <taxon>Dothideomycetes</taxon>
        <taxon>Dothideomycetes incertae sedis</taxon>
        <taxon>Botryosphaeriales</taxon>
        <taxon>Botryosphaeriaceae</taxon>
        <taxon>Lasiodiplodia</taxon>
    </lineage>
</organism>
<reference evidence="1" key="1">
    <citation type="submission" date="2022-12" db="EMBL/GenBank/DDBJ databases">
        <title>Genome Sequence of Lasiodiplodia mahajangana.</title>
        <authorList>
            <person name="Buettner E."/>
        </authorList>
    </citation>
    <scope>NUCLEOTIDE SEQUENCE</scope>
    <source>
        <strain evidence="1">VT137</strain>
    </source>
</reference>
<sequence length="115" mass="12165">MSSENAKSIKVLDDLMAKLTISKDAAAIKDASAALASFINGQIEDQEAPTKTVEALKKQITNKKDAAVREKAANAIQAIAQHSEISANVEPYLVLPPSPSSRPSTPTPSRPLSLI</sequence>
<comment type="caution">
    <text evidence="1">The sequence shown here is derived from an EMBL/GenBank/DDBJ whole genome shotgun (WGS) entry which is preliminary data.</text>
</comment>
<evidence type="ECO:0000313" key="2">
    <source>
        <dbReference type="Proteomes" id="UP001153332"/>
    </source>
</evidence>
<keyword evidence="2" id="KW-1185">Reference proteome</keyword>